<dbReference type="InterPro" id="IPR011601">
    <property type="entry name" value="MurB_C"/>
</dbReference>
<dbReference type="GO" id="GO:0009252">
    <property type="term" value="P:peptidoglycan biosynthetic process"/>
    <property type="evidence" value="ECO:0007669"/>
    <property type="project" value="UniProtKB-UniRule"/>
</dbReference>
<evidence type="ECO:0000256" key="16">
    <source>
        <dbReference type="HAMAP-Rule" id="MF_00037"/>
    </source>
</evidence>
<feature type="active site" evidence="16">
    <location>
        <position position="176"/>
    </location>
</feature>
<keyword evidence="14 16" id="KW-0961">Cell wall biogenesis/degradation</keyword>
<reference evidence="18 19" key="1">
    <citation type="submission" date="2018-08" db="EMBL/GenBank/DDBJ databases">
        <title>A genome reference for cultivated species of the human gut microbiota.</title>
        <authorList>
            <person name="Zou Y."/>
            <person name="Xue W."/>
            <person name="Luo G."/>
        </authorList>
    </citation>
    <scope>NUCLEOTIDE SEQUENCE [LARGE SCALE GENOMIC DNA]</scope>
    <source>
        <strain evidence="18 19">AF37-2AT</strain>
    </source>
</reference>
<dbReference type="NCBIfam" id="NF010480">
    <property type="entry name" value="PRK13905.1"/>
    <property type="match status" value="1"/>
</dbReference>
<evidence type="ECO:0000256" key="4">
    <source>
        <dbReference type="ARBA" id="ARBA00004752"/>
    </source>
</evidence>
<evidence type="ECO:0000256" key="7">
    <source>
        <dbReference type="ARBA" id="ARBA00022630"/>
    </source>
</evidence>
<evidence type="ECO:0000256" key="3">
    <source>
        <dbReference type="ARBA" id="ARBA00004496"/>
    </source>
</evidence>
<evidence type="ECO:0000256" key="14">
    <source>
        <dbReference type="ARBA" id="ARBA00023316"/>
    </source>
</evidence>
<name>A0A3E3K424_9FIRM</name>
<evidence type="ECO:0000256" key="10">
    <source>
        <dbReference type="ARBA" id="ARBA00022960"/>
    </source>
</evidence>
<dbReference type="InterPro" id="IPR016167">
    <property type="entry name" value="FAD-bd_PCMH_sub1"/>
</dbReference>
<evidence type="ECO:0000256" key="2">
    <source>
        <dbReference type="ARBA" id="ARBA00003921"/>
    </source>
</evidence>
<comment type="cofactor">
    <cofactor evidence="1 16">
        <name>FAD</name>
        <dbReference type="ChEBI" id="CHEBI:57692"/>
    </cofactor>
</comment>
<protein>
    <recommendedName>
        <fullName evidence="16">UDP-N-acetylenolpyruvoylglucosamine reductase</fullName>
        <ecNumber evidence="16">1.3.1.98</ecNumber>
    </recommendedName>
    <alternativeName>
        <fullName evidence="16">UDP-N-acetylmuramate dehydrogenase</fullName>
    </alternativeName>
</protein>
<dbReference type="Pfam" id="PF02873">
    <property type="entry name" value="MurB_C"/>
    <property type="match status" value="1"/>
</dbReference>
<dbReference type="InterPro" id="IPR016166">
    <property type="entry name" value="FAD-bd_PCMH"/>
</dbReference>
<evidence type="ECO:0000256" key="8">
    <source>
        <dbReference type="ARBA" id="ARBA00022827"/>
    </source>
</evidence>
<evidence type="ECO:0000256" key="6">
    <source>
        <dbReference type="ARBA" id="ARBA00022618"/>
    </source>
</evidence>
<dbReference type="Gene3D" id="3.90.78.10">
    <property type="entry name" value="UDP-N-acetylenolpyruvoylglucosamine reductase, C-terminal domain"/>
    <property type="match status" value="1"/>
</dbReference>
<dbReference type="Pfam" id="PF01565">
    <property type="entry name" value="FAD_binding_4"/>
    <property type="match status" value="1"/>
</dbReference>
<dbReference type="Proteomes" id="UP000261080">
    <property type="component" value="Unassembled WGS sequence"/>
</dbReference>
<dbReference type="SUPFAM" id="SSF56194">
    <property type="entry name" value="Uridine diphospho-N-Acetylenolpyruvylglucosamine reductase, MurB, C-terminal domain"/>
    <property type="match status" value="1"/>
</dbReference>
<accession>A0A3E3K424</accession>
<keyword evidence="8 16" id="KW-0274">FAD</keyword>
<dbReference type="AlphaFoldDB" id="A0A3E3K424"/>
<comment type="pathway">
    <text evidence="4 16">Cell wall biogenesis; peptidoglycan biosynthesis.</text>
</comment>
<evidence type="ECO:0000256" key="12">
    <source>
        <dbReference type="ARBA" id="ARBA00023002"/>
    </source>
</evidence>
<dbReference type="InterPro" id="IPR036635">
    <property type="entry name" value="MurB_C_sf"/>
</dbReference>
<proteinExistence type="inferred from homology"/>
<keyword evidence="10 16" id="KW-0133">Cell shape</keyword>
<dbReference type="HAMAP" id="MF_00037">
    <property type="entry name" value="MurB"/>
    <property type="match status" value="1"/>
</dbReference>
<dbReference type="GO" id="GO:0005829">
    <property type="term" value="C:cytosol"/>
    <property type="evidence" value="ECO:0007669"/>
    <property type="project" value="TreeGrafter"/>
</dbReference>
<dbReference type="InterPro" id="IPR016169">
    <property type="entry name" value="FAD-bd_PCMH_sub2"/>
</dbReference>
<comment type="similarity">
    <text evidence="16">Belongs to the MurB family.</text>
</comment>
<dbReference type="GO" id="GO:0071949">
    <property type="term" value="F:FAD binding"/>
    <property type="evidence" value="ECO:0007669"/>
    <property type="project" value="InterPro"/>
</dbReference>
<dbReference type="GO" id="GO:0008762">
    <property type="term" value="F:UDP-N-acetylmuramate dehydrogenase activity"/>
    <property type="evidence" value="ECO:0007669"/>
    <property type="project" value="UniProtKB-UniRule"/>
</dbReference>
<dbReference type="Gene3D" id="3.30.43.10">
    <property type="entry name" value="Uridine Diphospho-n-acetylenolpyruvylglucosamine Reductase, domain 2"/>
    <property type="match status" value="1"/>
</dbReference>
<keyword evidence="12 16" id="KW-0560">Oxidoreductase</keyword>
<evidence type="ECO:0000313" key="18">
    <source>
        <dbReference type="EMBL" id="RGE88818.1"/>
    </source>
</evidence>
<feature type="active site" description="Proton donor" evidence="16">
    <location>
        <position position="226"/>
    </location>
</feature>
<dbReference type="Gene3D" id="3.30.465.10">
    <property type="match status" value="1"/>
</dbReference>
<evidence type="ECO:0000256" key="11">
    <source>
        <dbReference type="ARBA" id="ARBA00022984"/>
    </source>
</evidence>
<keyword evidence="7 16" id="KW-0285">Flavoprotein</keyword>
<dbReference type="RefSeq" id="WP_062304316.1">
    <property type="nucleotide sequence ID" value="NZ_CATZPC010000009.1"/>
</dbReference>
<dbReference type="EMBL" id="QVLX01000002">
    <property type="protein sequence ID" value="RGE88818.1"/>
    <property type="molecule type" value="Genomic_DNA"/>
</dbReference>
<gene>
    <name evidence="16" type="primary">murB</name>
    <name evidence="18" type="ORF">DW016_04710</name>
</gene>
<dbReference type="PANTHER" id="PTHR21071">
    <property type="entry name" value="UDP-N-ACETYLENOLPYRUVOYLGLUCOSAMINE REDUCTASE"/>
    <property type="match status" value="1"/>
</dbReference>
<comment type="caution">
    <text evidence="18">The sequence shown here is derived from an EMBL/GenBank/DDBJ whole genome shotgun (WGS) entry which is preliminary data.</text>
</comment>
<dbReference type="PANTHER" id="PTHR21071:SF4">
    <property type="entry name" value="UDP-N-ACETYLENOLPYRUVOYLGLUCOSAMINE REDUCTASE"/>
    <property type="match status" value="1"/>
</dbReference>
<dbReference type="GO" id="GO:0071555">
    <property type="term" value="P:cell wall organization"/>
    <property type="evidence" value="ECO:0007669"/>
    <property type="project" value="UniProtKB-KW"/>
</dbReference>
<dbReference type="EC" id="1.3.1.98" evidence="16"/>
<comment type="function">
    <text evidence="2 16">Cell wall formation.</text>
</comment>
<evidence type="ECO:0000256" key="1">
    <source>
        <dbReference type="ARBA" id="ARBA00001974"/>
    </source>
</evidence>
<evidence type="ECO:0000256" key="15">
    <source>
        <dbReference type="ARBA" id="ARBA00048914"/>
    </source>
</evidence>
<feature type="domain" description="FAD-binding PCMH-type" evidence="17">
    <location>
        <begin position="32"/>
        <end position="197"/>
    </location>
</feature>
<dbReference type="PROSITE" id="PS51387">
    <property type="entry name" value="FAD_PCMH"/>
    <property type="match status" value="1"/>
</dbReference>
<dbReference type="UniPathway" id="UPA00219"/>
<organism evidence="18 19">
    <name type="scientific">Sellimonas intestinalis</name>
    <dbReference type="NCBI Taxonomy" id="1653434"/>
    <lineage>
        <taxon>Bacteria</taxon>
        <taxon>Bacillati</taxon>
        <taxon>Bacillota</taxon>
        <taxon>Clostridia</taxon>
        <taxon>Lachnospirales</taxon>
        <taxon>Lachnospiraceae</taxon>
        <taxon>Sellimonas</taxon>
    </lineage>
</organism>
<keyword evidence="13 16" id="KW-0131">Cell cycle</keyword>
<sequence>MNRVFYEKLCGCMEQERVKVQEPMAKHTTFRLGGTADYYVMPKSEEEIRALISLCKREEVPYYIVGNGSNLLVSDAGYRGVIIAIGREMAVIEVHGCTIRAQAGALMSQIASAALEHKLAGFEFASGIPGTIGGAAVMNAGAYGGEMKDVIEKVTVLDQDGRSLVLSGEELEFGYRTSRIMKQGYIVVAVCLRLQKGDREDIAAKMEDFKRRRTTKQPLEYPSAGSTFKRPEGYFAGKLIQDTGLRGFAVGGAQVSEKHSGFVINKGGATAEDVNRLMQEVSDRVYKKFGVRLEPEVRRLGDFGPKKD</sequence>
<keyword evidence="11 16" id="KW-0573">Peptidoglycan synthesis</keyword>
<evidence type="ECO:0000259" key="17">
    <source>
        <dbReference type="PROSITE" id="PS51387"/>
    </source>
</evidence>
<keyword evidence="6 16" id="KW-0132">Cell division</keyword>
<dbReference type="GO" id="GO:0008360">
    <property type="term" value="P:regulation of cell shape"/>
    <property type="evidence" value="ECO:0007669"/>
    <property type="project" value="UniProtKB-KW"/>
</dbReference>
<comment type="subcellular location">
    <subcellularLocation>
        <location evidence="3 16">Cytoplasm</location>
    </subcellularLocation>
</comment>
<evidence type="ECO:0000256" key="9">
    <source>
        <dbReference type="ARBA" id="ARBA00022857"/>
    </source>
</evidence>
<dbReference type="InterPro" id="IPR003170">
    <property type="entry name" value="MurB"/>
</dbReference>
<dbReference type="SUPFAM" id="SSF56176">
    <property type="entry name" value="FAD-binding/transporter-associated domain-like"/>
    <property type="match status" value="1"/>
</dbReference>
<keyword evidence="5 16" id="KW-0963">Cytoplasm</keyword>
<comment type="catalytic activity">
    <reaction evidence="15 16">
        <text>UDP-N-acetyl-alpha-D-muramate + NADP(+) = UDP-N-acetyl-3-O-(1-carboxyvinyl)-alpha-D-glucosamine + NADPH + H(+)</text>
        <dbReference type="Rhea" id="RHEA:12248"/>
        <dbReference type="ChEBI" id="CHEBI:15378"/>
        <dbReference type="ChEBI" id="CHEBI:57783"/>
        <dbReference type="ChEBI" id="CHEBI:58349"/>
        <dbReference type="ChEBI" id="CHEBI:68483"/>
        <dbReference type="ChEBI" id="CHEBI:70757"/>
        <dbReference type="EC" id="1.3.1.98"/>
    </reaction>
</comment>
<keyword evidence="19" id="KW-1185">Reference proteome</keyword>
<evidence type="ECO:0000313" key="19">
    <source>
        <dbReference type="Proteomes" id="UP000261080"/>
    </source>
</evidence>
<feature type="active site" evidence="16">
    <location>
        <position position="296"/>
    </location>
</feature>
<dbReference type="OrthoDB" id="9804753at2"/>
<evidence type="ECO:0000256" key="13">
    <source>
        <dbReference type="ARBA" id="ARBA00023306"/>
    </source>
</evidence>
<dbReference type="NCBIfam" id="TIGR00179">
    <property type="entry name" value="murB"/>
    <property type="match status" value="1"/>
</dbReference>
<keyword evidence="9 16" id="KW-0521">NADP</keyword>
<evidence type="ECO:0000256" key="5">
    <source>
        <dbReference type="ARBA" id="ARBA00022490"/>
    </source>
</evidence>
<dbReference type="GO" id="GO:0051301">
    <property type="term" value="P:cell division"/>
    <property type="evidence" value="ECO:0007669"/>
    <property type="project" value="UniProtKB-KW"/>
</dbReference>
<dbReference type="InterPro" id="IPR006094">
    <property type="entry name" value="Oxid_FAD_bind_N"/>
</dbReference>
<dbReference type="InterPro" id="IPR036318">
    <property type="entry name" value="FAD-bd_PCMH-like_sf"/>
</dbReference>